<reference evidence="2 3" key="1">
    <citation type="submission" date="2024-01" db="EMBL/GenBank/DDBJ databases">
        <authorList>
            <person name="Waweru B."/>
        </authorList>
    </citation>
    <scope>NUCLEOTIDE SEQUENCE [LARGE SCALE GENOMIC DNA]</scope>
</reference>
<organism evidence="2 3">
    <name type="scientific">Dovyalis caffra</name>
    <dbReference type="NCBI Taxonomy" id="77055"/>
    <lineage>
        <taxon>Eukaryota</taxon>
        <taxon>Viridiplantae</taxon>
        <taxon>Streptophyta</taxon>
        <taxon>Embryophyta</taxon>
        <taxon>Tracheophyta</taxon>
        <taxon>Spermatophyta</taxon>
        <taxon>Magnoliopsida</taxon>
        <taxon>eudicotyledons</taxon>
        <taxon>Gunneridae</taxon>
        <taxon>Pentapetalae</taxon>
        <taxon>rosids</taxon>
        <taxon>fabids</taxon>
        <taxon>Malpighiales</taxon>
        <taxon>Salicaceae</taxon>
        <taxon>Flacourtieae</taxon>
        <taxon>Dovyalis</taxon>
    </lineage>
</organism>
<proteinExistence type="predicted"/>
<evidence type="ECO:0000313" key="2">
    <source>
        <dbReference type="EMBL" id="CAK7328042.1"/>
    </source>
</evidence>
<name>A0AAV1R4Y0_9ROSI</name>
<gene>
    <name evidence="2" type="ORF">DCAF_LOCUS5761</name>
</gene>
<protein>
    <submittedName>
        <fullName evidence="2">Uncharacterized protein</fullName>
    </submittedName>
</protein>
<accession>A0AAV1R4Y0</accession>
<feature type="region of interest" description="Disordered" evidence="1">
    <location>
        <begin position="132"/>
        <end position="157"/>
    </location>
</feature>
<evidence type="ECO:0000256" key="1">
    <source>
        <dbReference type="SAM" id="MobiDB-lite"/>
    </source>
</evidence>
<sequence>MIVSKFWKPAKEAYRFKIRVKKERNRRNTSSVAPLSLESVGQGIDDLSPRIGLGFDHTQLWDMVEVMDEDEEIKASKQIRIKMRHAIEDLLQAGLSLAATEPVGARKEIPKVDHDLLDTPEGGLEVKLDGIGENPFHDAEPVSNTVRGGLLEPMPLS</sequence>
<keyword evidence="3" id="KW-1185">Reference proteome</keyword>
<evidence type="ECO:0000313" key="3">
    <source>
        <dbReference type="Proteomes" id="UP001314170"/>
    </source>
</evidence>
<dbReference type="AlphaFoldDB" id="A0AAV1R4Y0"/>
<dbReference type="EMBL" id="CAWUPB010000892">
    <property type="protein sequence ID" value="CAK7328042.1"/>
    <property type="molecule type" value="Genomic_DNA"/>
</dbReference>
<comment type="caution">
    <text evidence="2">The sequence shown here is derived from an EMBL/GenBank/DDBJ whole genome shotgun (WGS) entry which is preliminary data.</text>
</comment>
<dbReference type="Proteomes" id="UP001314170">
    <property type="component" value="Unassembled WGS sequence"/>
</dbReference>